<dbReference type="GO" id="GO:0047474">
    <property type="term" value="F:long-chain fatty acid--protein ligase activity"/>
    <property type="evidence" value="ECO:0007669"/>
    <property type="project" value="InterPro"/>
</dbReference>
<dbReference type="EMBL" id="CP157940">
    <property type="protein sequence ID" value="XBS54537.1"/>
    <property type="molecule type" value="Genomic_DNA"/>
</dbReference>
<accession>A0AAU7PR53</accession>
<organism evidence="2">
    <name type="scientific">Lacrimispora sp. BS-2</name>
    <dbReference type="NCBI Taxonomy" id="3151850"/>
    <lineage>
        <taxon>Bacteria</taxon>
        <taxon>Bacillati</taxon>
        <taxon>Bacillota</taxon>
        <taxon>Clostridia</taxon>
        <taxon>Lachnospirales</taxon>
        <taxon>Lachnospiraceae</taxon>
        <taxon>Lacrimispora</taxon>
    </lineage>
</organism>
<feature type="domain" description="Acyl-protein synthetase LuxE" evidence="1">
    <location>
        <begin position="7"/>
        <end position="355"/>
    </location>
</feature>
<gene>
    <name evidence="2" type="ORF">ABFV83_01740</name>
</gene>
<dbReference type="AlphaFoldDB" id="A0AAU7PR53"/>
<dbReference type="Pfam" id="PF04443">
    <property type="entry name" value="LuxE"/>
    <property type="match status" value="1"/>
</dbReference>
<evidence type="ECO:0000313" key="2">
    <source>
        <dbReference type="EMBL" id="XBS54537.1"/>
    </source>
</evidence>
<sequence>MMDYEGILSRKPFSAAKDEKKLMYGEWLTELTDYHRKHCPSYGQLLKHLMIREHGQMREEEIPMLPVGLFKEMDLISIPGDKVFKTMTSSGTKGQTVSRIYLDRDTANYQQRALANIGGDFWGEERLPLLVLDSPDVLKNRNLFSARGAGILGFSIFSSRICYGLDQDMNLDMERIKQFLDRYTGKRILIFGFTYIIWKYFYQALAKSGQKLDIPEGILIHGGGFKKLEDQSVSPHEFKERIREVSGIKEIHNYYGMAEQTGSIYMECPQGHLHASLYSDIITRRVKDFGVCSHGEKGIIQVLSPLALSYPGHSILTEDEGIILGEDDCPCGRLGKYFKVLGRISQAEIRGCSDTYDG</sequence>
<dbReference type="Gene3D" id="3.40.50.12780">
    <property type="entry name" value="N-terminal domain of ligase-like"/>
    <property type="match status" value="1"/>
</dbReference>
<name>A0AAU7PR53_9FIRM</name>
<dbReference type="InterPro" id="IPR007534">
    <property type="entry name" value="LuxE"/>
</dbReference>
<protein>
    <submittedName>
        <fullName evidence="2">Acyl-protein synthetase</fullName>
    </submittedName>
</protein>
<reference evidence="2" key="1">
    <citation type="submission" date="2024-06" db="EMBL/GenBank/DDBJ databases">
        <title>Lacrimispora cavernae sp. nov., a novel anaerobe isolated from bat guano pile inside a cave.</title>
        <authorList>
            <person name="Miller S.L."/>
            <person name="Lu N."/>
            <person name="King J."/>
            <person name="Sankaranarayanan K."/>
            <person name="Lawson P.A."/>
        </authorList>
    </citation>
    <scope>NUCLEOTIDE SEQUENCE</scope>
    <source>
        <strain evidence="2">BS-2</strain>
    </source>
</reference>
<dbReference type="RefSeq" id="WP_349947229.1">
    <property type="nucleotide sequence ID" value="NZ_CP157940.1"/>
</dbReference>
<dbReference type="InterPro" id="IPR042099">
    <property type="entry name" value="ANL_N_sf"/>
</dbReference>
<proteinExistence type="predicted"/>
<dbReference type="GO" id="GO:0008218">
    <property type="term" value="P:bioluminescence"/>
    <property type="evidence" value="ECO:0007669"/>
    <property type="project" value="InterPro"/>
</dbReference>
<evidence type="ECO:0000259" key="1">
    <source>
        <dbReference type="Pfam" id="PF04443"/>
    </source>
</evidence>